<keyword evidence="3" id="KW-1185">Reference proteome</keyword>
<dbReference type="InterPro" id="IPR009057">
    <property type="entry name" value="Homeodomain-like_sf"/>
</dbReference>
<dbReference type="AlphaFoldDB" id="A0AA35K242"/>
<accession>A0AA35K242</accession>
<sequence length="80" mass="8745">MDVTPKKCTKIVTLQEHTAKTYQEIASVVGVSLATASRVIKLKQETGSVSPKRKGKCGHKKKTTPTDDASLLRQSKKDPH</sequence>
<dbReference type="Proteomes" id="UP001178461">
    <property type="component" value="Chromosome 3"/>
</dbReference>
<evidence type="ECO:0000313" key="2">
    <source>
        <dbReference type="EMBL" id="CAI5769349.1"/>
    </source>
</evidence>
<evidence type="ECO:0000313" key="3">
    <source>
        <dbReference type="Proteomes" id="UP001178461"/>
    </source>
</evidence>
<evidence type="ECO:0000256" key="1">
    <source>
        <dbReference type="SAM" id="MobiDB-lite"/>
    </source>
</evidence>
<gene>
    <name evidence="2" type="ORF">PODLI_1B008330</name>
</gene>
<reference evidence="2" key="1">
    <citation type="submission" date="2022-12" db="EMBL/GenBank/DDBJ databases">
        <authorList>
            <person name="Alioto T."/>
            <person name="Alioto T."/>
            <person name="Gomez Garrido J."/>
        </authorList>
    </citation>
    <scope>NUCLEOTIDE SEQUENCE</scope>
</reference>
<proteinExistence type="predicted"/>
<dbReference type="SUPFAM" id="SSF46689">
    <property type="entry name" value="Homeodomain-like"/>
    <property type="match status" value="1"/>
</dbReference>
<organism evidence="2 3">
    <name type="scientific">Podarcis lilfordi</name>
    <name type="common">Lilford's wall lizard</name>
    <dbReference type="NCBI Taxonomy" id="74358"/>
    <lineage>
        <taxon>Eukaryota</taxon>
        <taxon>Metazoa</taxon>
        <taxon>Chordata</taxon>
        <taxon>Craniata</taxon>
        <taxon>Vertebrata</taxon>
        <taxon>Euteleostomi</taxon>
        <taxon>Lepidosauria</taxon>
        <taxon>Squamata</taxon>
        <taxon>Bifurcata</taxon>
        <taxon>Unidentata</taxon>
        <taxon>Episquamata</taxon>
        <taxon>Laterata</taxon>
        <taxon>Lacertibaenia</taxon>
        <taxon>Lacertidae</taxon>
        <taxon>Podarcis</taxon>
    </lineage>
</organism>
<feature type="compositionally biased region" description="Basic residues" evidence="1">
    <location>
        <begin position="51"/>
        <end position="63"/>
    </location>
</feature>
<dbReference type="EMBL" id="OX395128">
    <property type="protein sequence ID" value="CAI5769349.1"/>
    <property type="molecule type" value="Genomic_DNA"/>
</dbReference>
<feature type="region of interest" description="Disordered" evidence="1">
    <location>
        <begin position="45"/>
        <end position="80"/>
    </location>
</feature>
<name>A0AA35K242_9SAUR</name>
<protein>
    <submittedName>
        <fullName evidence="2">Domain-containing</fullName>
    </submittedName>
</protein>